<comment type="caution">
    <text evidence="7">The sequence shown here is derived from an EMBL/GenBank/DDBJ whole genome shotgun (WGS) entry which is preliminary data.</text>
</comment>
<evidence type="ECO:0000313" key="8">
    <source>
        <dbReference type="Proteomes" id="UP001150925"/>
    </source>
</evidence>
<accession>A0A9W8AS16</accession>
<feature type="region of interest" description="Disordered" evidence="6">
    <location>
        <begin position="160"/>
        <end position="186"/>
    </location>
</feature>
<dbReference type="SUPFAM" id="SSF50978">
    <property type="entry name" value="WD40 repeat-like"/>
    <property type="match status" value="1"/>
</dbReference>
<dbReference type="OrthoDB" id="196858at2759"/>
<evidence type="ECO:0000256" key="3">
    <source>
        <dbReference type="ARBA" id="ARBA00022737"/>
    </source>
</evidence>
<protein>
    <submittedName>
        <fullName evidence="7">Chromatin binding protein</fullName>
    </submittedName>
</protein>
<evidence type="ECO:0000256" key="5">
    <source>
        <dbReference type="PROSITE-ProRule" id="PRU00221"/>
    </source>
</evidence>
<evidence type="ECO:0000256" key="4">
    <source>
        <dbReference type="ARBA" id="ARBA00023242"/>
    </source>
</evidence>
<keyword evidence="2 5" id="KW-0853">WD repeat</keyword>
<dbReference type="Gene3D" id="2.130.10.10">
    <property type="entry name" value="YVTN repeat-like/Quinoprotein amine dehydrogenase"/>
    <property type="match status" value="1"/>
</dbReference>
<evidence type="ECO:0000256" key="6">
    <source>
        <dbReference type="SAM" id="MobiDB-lite"/>
    </source>
</evidence>
<dbReference type="InterPro" id="IPR036322">
    <property type="entry name" value="WD40_repeat_dom_sf"/>
</dbReference>
<evidence type="ECO:0000256" key="1">
    <source>
        <dbReference type="ARBA" id="ARBA00004123"/>
    </source>
</evidence>
<comment type="subcellular location">
    <subcellularLocation>
        <location evidence="1">Nucleus</location>
    </subcellularLocation>
</comment>
<name>A0A9W8AS16_9FUNG</name>
<dbReference type="InterPro" id="IPR001680">
    <property type="entry name" value="WD40_rpt"/>
</dbReference>
<dbReference type="PROSITE" id="PS50082">
    <property type="entry name" value="WD_REPEATS_2"/>
    <property type="match status" value="1"/>
</dbReference>
<dbReference type="PANTHER" id="PTHR44040:SF1">
    <property type="entry name" value="RETINOBLASTOMA-BINDING PROTEIN 5"/>
    <property type="match status" value="1"/>
</dbReference>
<keyword evidence="3" id="KW-0677">Repeat</keyword>
<feature type="compositionally biased region" description="Basic and acidic residues" evidence="6">
    <location>
        <begin position="171"/>
        <end position="186"/>
    </location>
</feature>
<dbReference type="Pfam" id="PF00400">
    <property type="entry name" value="WD40"/>
    <property type="match status" value="1"/>
</dbReference>
<proteinExistence type="predicted"/>
<dbReference type="PROSITE" id="PS00678">
    <property type="entry name" value="WD_REPEATS_1"/>
    <property type="match status" value="1"/>
</dbReference>
<sequence length="612" mass="69028">MNLQLMNPFELQYPTEVEDWLEDSHCKLVRFNHFGTMLALGGTEGRCAILDFDTRSILRELYGHSGKVTSISWSKNGRYLLSTDQDGLAIFWDLIQGQPKHKLQLTTGGILMGAMHPRNSYLFALCPQGELPFLVYVKHDKIQRIPLDLRYQPQSDQAGLSAKLKGGRGNADTRADQQDGTDEHSEIDLGSQCTFNTLAFDCSGRRLFLGSTRGLLVLYNLRRGRTELAQQITNSNIRHIRFSRRGTDLLVNSNDRTIRLFIYDSGDERRKLIKRAQHPPGTAGVSPQPDATRTKAELEAIVPMLTFIHKYQDQVNRVQWNECCFTCDGEHVIGGSAHKAEHNIYVWDKSTTNLEKMLTGPKEQLLDLTWHPFRPVAVSVSVFGNIYIWGSKHREDWRNWNAFAPDFKELEENVEYVEREDEFDVTIDDKPVDHNSTRVPNAPEKVSTPSDEEVDITTVERFNPFNDSDWGDSSDEEGIPLTPGNTSERYKLVDDHDEEEVPFLSVKLAPSLDDEGEMENGYPYNPDEELDVIGEEPAQEMKDVEDESVVDVTASPAAAYPVEDAVLIHRDSPALESVPVATQANSNEHDNGASFPTAPDLASQSPKRPRLV</sequence>
<dbReference type="InterPro" id="IPR037850">
    <property type="entry name" value="RBBP5/Swd1"/>
</dbReference>
<dbReference type="EMBL" id="JANBPY010001575">
    <property type="protein sequence ID" value="KAJ1959493.1"/>
    <property type="molecule type" value="Genomic_DNA"/>
</dbReference>
<organism evidence="7 8">
    <name type="scientific">Dispira parvispora</name>
    <dbReference type="NCBI Taxonomy" id="1520584"/>
    <lineage>
        <taxon>Eukaryota</taxon>
        <taxon>Fungi</taxon>
        <taxon>Fungi incertae sedis</taxon>
        <taxon>Zoopagomycota</taxon>
        <taxon>Kickxellomycotina</taxon>
        <taxon>Dimargaritomycetes</taxon>
        <taxon>Dimargaritales</taxon>
        <taxon>Dimargaritaceae</taxon>
        <taxon>Dispira</taxon>
    </lineage>
</organism>
<feature type="region of interest" description="Disordered" evidence="6">
    <location>
        <begin position="428"/>
        <end position="486"/>
    </location>
</feature>
<feature type="repeat" description="WD" evidence="5">
    <location>
        <begin position="61"/>
        <end position="102"/>
    </location>
</feature>
<dbReference type="PROSITE" id="PS50294">
    <property type="entry name" value="WD_REPEATS_REGION"/>
    <property type="match status" value="1"/>
</dbReference>
<dbReference type="InterPro" id="IPR019775">
    <property type="entry name" value="WD40_repeat_CS"/>
</dbReference>
<dbReference type="InterPro" id="IPR015943">
    <property type="entry name" value="WD40/YVTN_repeat-like_dom_sf"/>
</dbReference>
<keyword evidence="4" id="KW-0539">Nucleus</keyword>
<feature type="compositionally biased region" description="Acidic residues" evidence="6">
    <location>
        <begin position="469"/>
        <end position="478"/>
    </location>
</feature>
<evidence type="ECO:0000256" key="2">
    <source>
        <dbReference type="ARBA" id="ARBA00022574"/>
    </source>
</evidence>
<dbReference type="SMART" id="SM00320">
    <property type="entry name" value="WD40"/>
    <property type="match status" value="5"/>
</dbReference>
<dbReference type="PANTHER" id="PTHR44040">
    <property type="entry name" value="RETINOBLASTOMA-BINDING PROTEIN 5"/>
    <property type="match status" value="1"/>
</dbReference>
<evidence type="ECO:0000313" key="7">
    <source>
        <dbReference type="EMBL" id="KAJ1959493.1"/>
    </source>
</evidence>
<gene>
    <name evidence="7" type="primary">SWD1</name>
    <name evidence="7" type="ORF">IWQ62_004592</name>
</gene>
<reference evidence="7" key="1">
    <citation type="submission" date="2022-07" db="EMBL/GenBank/DDBJ databases">
        <title>Phylogenomic reconstructions and comparative analyses of Kickxellomycotina fungi.</title>
        <authorList>
            <person name="Reynolds N.K."/>
            <person name="Stajich J.E."/>
            <person name="Barry K."/>
            <person name="Grigoriev I.V."/>
            <person name="Crous P."/>
            <person name="Smith M.E."/>
        </authorList>
    </citation>
    <scope>NUCLEOTIDE SEQUENCE</scope>
    <source>
        <strain evidence="7">RSA 1196</strain>
    </source>
</reference>
<dbReference type="Proteomes" id="UP001150925">
    <property type="component" value="Unassembled WGS sequence"/>
</dbReference>
<dbReference type="AlphaFoldDB" id="A0A9W8AS16"/>
<dbReference type="GO" id="GO:0048188">
    <property type="term" value="C:Set1C/COMPASS complex"/>
    <property type="evidence" value="ECO:0007669"/>
    <property type="project" value="InterPro"/>
</dbReference>
<keyword evidence="8" id="KW-1185">Reference proteome</keyword>
<feature type="region of interest" description="Disordered" evidence="6">
    <location>
        <begin position="577"/>
        <end position="612"/>
    </location>
</feature>